<gene>
    <name evidence="2" type="ORF">Slati_1936200</name>
</gene>
<sequence>MEVDPSCLSKDGSRACVERVDGGQPYLPDPMLDHSRYQEGVESKLQNIEDGLLRSLYWGPKQLVKVWQCYFVNGFNFHTKDHNVGKLIMNYGVCVKSSSYRDTDNDFYGMLKEIIELDYPLNGDLHVVLFKCRWVDPTRGMKSMSIYTEYPSMMRDKGWLFARRRLDESWMDRVGLMCGISGRGKNYPILRLIQTIKPMTYTIQMVYNLLSISLQLCNTESETSRPGKDDEDSFDDYEIDDESEERDNNLD</sequence>
<feature type="compositionally biased region" description="Acidic residues" evidence="1">
    <location>
        <begin position="229"/>
        <end position="245"/>
    </location>
</feature>
<accession>A0AAW2X2P1</accession>
<organism evidence="2">
    <name type="scientific">Sesamum latifolium</name>
    <dbReference type="NCBI Taxonomy" id="2727402"/>
    <lineage>
        <taxon>Eukaryota</taxon>
        <taxon>Viridiplantae</taxon>
        <taxon>Streptophyta</taxon>
        <taxon>Embryophyta</taxon>
        <taxon>Tracheophyta</taxon>
        <taxon>Spermatophyta</taxon>
        <taxon>Magnoliopsida</taxon>
        <taxon>eudicotyledons</taxon>
        <taxon>Gunneridae</taxon>
        <taxon>Pentapetalae</taxon>
        <taxon>asterids</taxon>
        <taxon>lamiids</taxon>
        <taxon>Lamiales</taxon>
        <taxon>Pedaliaceae</taxon>
        <taxon>Sesamum</taxon>
    </lineage>
</organism>
<dbReference type="PANTHER" id="PTHR48258">
    <property type="entry name" value="DUF4218 DOMAIN-CONTAINING PROTEIN-RELATED"/>
    <property type="match status" value="1"/>
</dbReference>
<dbReference type="AlphaFoldDB" id="A0AAW2X2P1"/>
<dbReference type="PANTHER" id="PTHR48258:SF3">
    <property type="entry name" value="FK506-BINDING PROTEIN 4-LIKE ISOFORM X1"/>
    <property type="match status" value="1"/>
</dbReference>
<proteinExistence type="predicted"/>
<protein>
    <recommendedName>
        <fullName evidence="3">DUF4216 domain-containing protein</fullName>
    </recommendedName>
</protein>
<reference evidence="2" key="1">
    <citation type="submission" date="2020-06" db="EMBL/GenBank/DDBJ databases">
        <authorList>
            <person name="Li T."/>
            <person name="Hu X."/>
            <person name="Zhang T."/>
            <person name="Song X."/>
            <person name="Zhang H."/>
            <person name="Dai N."/>
            <person name="Sheng W."/>
            <person name="Hou X."/>
            <person name="Wei L."/>
        </authorList>
    </citation>
    <scope>NUCLEOTIDE SEQUENCE</scope>
    <source>
        <strain evidence="2">KEN1</strain>
        <tissue evidence="2">Leaf</tissue>
    </source>
</reference>
<reference evidence="2" key="2">
    <citation type="journal article" date="2024" name="Plant">
        <title>Genomic evolution and insights into agronomic trait innovations of Sesamum species.</title>
        <authorList>
            <person name="Miao H."/>
            <person name="Wang L."/>
            <person name="Qu L."/>
            <person name="Liu H."/>
            <person name="Sun Y."/>
            <person name="Le M."/>
            <person name="Wang Q."/>
            <person name="Wei S."/>
            <person name="Zheng Y."/>
            <person name="Lin W."/>
            <person name="Duan Y."/>
            <person name="Cao H."/>
            <person name="Xiong S."/>
            <person name="Wang X."/>
            <person name="Wei L."/>
            <person name="Li C."/>
            <person name="Ma Q."/>
            <person name="Ju M."/>
            <person name="Zhao R."/>
            <person name="Li G."/>
            <person name="Mu C."/>
            <person name="Tian Q."/>
            <person name="Mei H."/>
            <person name="Zhang T."/>
            <person name="Gao T."/>
            <person name="Zhang H."/>
        </authorList>
    </citation>
    <scope>NUCLEOTIDE SEQUENCE</scope>
    <source>
        <strain evidence="2">KEN1</strain>
    </source>
</reference>
<evidence type="ECO:0008006" key="3">
    <source>
        <dbReference type="Google" id="ProtNLM"/>
    </source>
</evidence>
<evidence type="ECO:0000313" key="2">
    <source>
        <dbReference type="EMBL" id="KAL0448083.1"/>
    </source>
</evidence>
<feature type="region of interest" description="Disordered" evidence="1">
    <location>
        <begin position="220"/>
        <end position="251"/>
    </location>
</feature>
<dbReference type="EMBL" id="JACGWN010000006">
    <property type="protein sequence ID" value="KAL0448083.1"/>
    <property type="molecule type" value="Genomic_DNA"/>
</dbReference>
<name>A0AAW2X2P1_9LAMI</name>
<evidence type="ECO:0000256" key="1">
    <source>
        <dbReference type="SAM" id="MobiDB-lite"/>
    </source>
</evidence>
<comment type="caution">
    <text evidence="2">The sequence shown here is derived from an EMBL/GenBank/DDBJ whole genome shotgun (WGS) entry which is preliminary data.</text>
</comment>